<protein>
    <recommendedName>
        <fullName evidence="6">Dioxygenase</fullName>
        <ecNumber evidence="6">1.13.11.-</ecNumber>
    </recommendedName>
</protein>
<keyword evidence="3 6" id="KW-0560">Oxidoreductase</keyword>
<evidence type="ECO:0000313" key="9">
    <source>
        <dbReference type="Proteomes" id="UP000294901"/>
    </source>
</evidence>
<evidence type="ECO:0000313" key="8">
    <source>
        <dbReference type="EMBL" id="TDO36594.1"/>
    </source>
</evidence>
<dbReference type="GO" id="GO:0010436">
    <property type="term" value="F:carotenoid dioxygenase activity"/>
    <property type="evidence" value="ECO:0007669"/>
    <property type="project" value="TreeGrafter"/>
</dbReference>
<evidence type="ECO:0000256" key="4">
    <source>
        <dbReference type="ARBA" id="ARBA00023004"/>
    </source>
</evidence>
<dbReference type="Proteomes" id="UP000294901">
    <property type="component" value="Unassembled WGS sequence"/>
</dbReference>
<dbReference type="OrthoDB" id="6636843at2"/>
<comment type="cofactor">
    <cofactor evidence="5 6">
        <name>Fe(2+)</name>
        <dbReference type="ChEBI" id="CHEBI:29033"/>
    </cofactor>
    <text evidence="5 6">Binds 1 Fe(2+) ion per subunit.</text>
</comment>
<sequence>MSRYLSGAFDPVRGEHTEHALRVDGELPPELDGLFTQIGPAPAGRPRRALDGTYPWFMQDGLVCGVRLRHGRALWFRNRWVRSRRAARSLGEKPAPGPRHFLVDTVNTNVVAHHGVLLALIESGCLPAQLSETLDTVGYTDLGGQLPRGFAAHPRVDPATGELHALAYSPLRSWAEYLVLSAEGRVTRSDRVELGGRPLMHDIALTPRFLVFLDLPVRFAPLRGVTGAFPYRWSDRHQSRIGVLPRDGGPVRWIAIEPCFVYHLVGAEETADGGLTVRALRYDRLFDDRAADPFARPATLSEWHAAAGADHATTRTLHDRPHEMPRSDPRRTGRPHRYYYAVAQDPAEPDRSGLLRFDLRRGEAETLELPAGVVSGEVVFVPRTAGGAETDGWLVHFQTDLAAGTSALVVRDAAGLDEAPCAVVPLPVRVPMGAHSSWIRSDEWQAMP</sequence>
<keyword evidence="9" id="KW-1185">Reference proteome</keyword>
<evidence type="ECO:0000256" key="6">
    <source>
        <dbReference type="RuleBase" id="RU364048"/>
    </source>
</evidence>
<evidence type="ECO:0000256" key="7">
    <source>
        <dbReference type="SAM" id="MobiDB-lite"/>
    </source>
</evidence>
<dbReference type="InterPro" id="IPR004294">
    <property type="entry name" value="Carotenoid_Oase"/>
</dbReference>
<comment type="caution">
    <text evidence="8">The sequence shown here is derived from an EMBL/GenBank/DDBJ whole genome shotgun (WGS) entry which is preliminary data.</text>
</comment>
<dbReference type="Pfam" id="PF03055">
    <property type="entry name" value="RPE65"/>
    <property type="match status" value="1"/>
</dbReference>
<reference evidence="8 9" key="1">
    <citation type="submission" date="2019-03" db="EMBL/GenBank/DDBJ databases">
        <title>Sequencing the genomes of 1000 actinobacteria strains.</title>
        <authorList>
            <person name="Klenk H.-P."/>
        </authorList>
    </citation>
    <scope>NUCLEOTIDE SEQUENCE [LARGE SCALE GENOMIC DNA]</scope>
    <source>
        <strain evidence="8 9">DSM 43805</strain>
    </source>
</reference>
<organism evidence="8 9">
    <name type="scientific">Paractinoplanes brasiliensis</name>
    <dbReference type="NCBI Taxonomy" id="52695"/>
    <lineage>
        <taxon>Bacteria</taxon>
        <taxon>Bacillati</taxon>
        <taxon>Actinomycetota</taxon>
        <taxon>Actinomycetes</taxon>
        <taxon>Micromonosporales</taxon>
        <taxon>Micromonosporaceae</taxon>
        <taxon>Paractinoplanes</taxon>
    </lineage>
</organism>
<keyword evidence="2 5" id="KW-0479">Metal-binding</keyword>
<dbReference type="EMBL" id="SNWR01000001">
    <property type="protein sequence ID" value="TDO36594.1"/>
    <property type="molecule type" value="Genomic_DNA"/>
</dbReference>
<feature type="compositionally biased region" description="Basic and acidic residues" evidence="7">
    <location>
        <begin position="312"/>
        <end position="331"/>
    </location>
</feature>
<evidence type="ECO:0000256" key="2">
    <source>
        <dbReference type="ARBA" id="ARBA00022723"/>
    </source>
</evidence>
<proteinExistence type="inferred from homology"/>
<evidence type="ECO:0000256" key="1">
    <source>
        <dbReference type="ARBA" id="ARBA00006787"/>
    </source>
</evidence>
<keyword evidence="4 5" id="KW-0408">Iron</keyword>
<dbReference type="RefSeq" id="WP_133871323.1">
    <property type="nucleotide sequence ID" value="NZ_BOMD01000102.1"/>
</dbReference>
<feature type="binding site" evidence="5">
    <location>
        <position position="263"/>
    </location>
    <ligand>
        <name>Fe cation</name>
        <dbReference type="ChEBI" id="CHEBI:24875"/>
        <note>catalytic</note>
    </ligand>
</feature>
<dbReference type="GO" id="GO:0016121">
    <property type="term" value="P:carotene catabolic process"/>
    <property type="evidence" value="ECO:0007669"/>
    <property type="project" value="TreeGrafter"/>
</dbReference>
<evidence type="ECO:0000256" key="3">
    <source>
        <dbReference type="ARBA" id="ARBA00023002"/>
    </source>
</evidence>
<gene>
    <name evidence="8" type="ORF">C8E87_0172</name>
</gene>
<dbReference type="AlphaFoldDB" id="A0A4R6JK63"/>
<name>A0A4R6JK63_9ACTN</name>
<feature type="binding site" evidence="5">
    <location>
        <position position="153"/>
    </location>
    <ligand>
        <name>Fe cation</name>
        <dbReference type="ChEBI" id="CHEBI:24875"/>
        <note>catalytic</note>
    </ligand>
</feature>
<dbReference type="PANTHER" id="PTHR10543:SF89">
    <property type="entry name" value="CAROTENOID 9,10(9',10')-CLEAVAGE DIOXYGENASE 1"/>
    <property type="match status" value="1"/>
</dbReference>
<dbReference type="EC" id="1.13.11.-" evidence="6"/>
<feature type="region of interest" description="Disordered" evidence="7">
    <location>
        <begin position="310"/>
        <end position="334"/>
    </location>
</feature>
<dbReference type="GO" id="GO:0046872">
    <property type="term" value="F:metal ion binding"/>
    <property type="evidence" value="ECO:0007669"/>
    <property type="project" value="UniProtKB-KW"/>
</dbReference>
<feature type="binding site" evidence="5">
    <location>
        <position position="201"/>
    </location>
    <ligand>
        <name>Fe cation</name>
        <dbReference type="ChEBI" id="CHEBI:24875"/>
        <note>catalytic</note>
    </ligand>
</feature>
<keyword evidence="6 8" id="KW-0223">Dioxygenase</keyword>
<evidence type="ECO:0000256" key="5">
    <source>
        <dbReference type="PIRSR" id="PIRSR604294-1"/>
    </source>
</evidence>
<comment type="similarity">
    <text evidence="1 6">Belongs to the carotenoid oxygenase family.</text>
</comment>
<dbReference type="PANTHER" id="PTHR10543">
    <property type="entry name" value="BETA-CAROTENE DIOXYGENASE"/>
    <property type="match status" value="1"/>
</dbReference>
<feature type="binding site" evidence="5">
    <location>
        <position position="435"/>
    </location>
    <ligand>
        <name>Fe cation</name>
        <dbReference type="ChEBI" id="CHEBI:24875"/>
        <note>catalytic</note>
    </ligand>
</feature>
<accession>A0A4R6JK63</accession>